<keyword evidence="8 9" id="KW-0472">Membrane</keyword>
<dbReference type="PRINTS" id="PR00781">
    <property type="entry name" value="LIPOSIGPTASE"/>
</dbReference>
<accession>A0A7D7L0J9</accession>
<evidence type="ECO:0000256" key="1">
    <source>
        <dbReference type="ARBA" id="ARBA00006139"/>
    </source>
</evidence>
<evidence type="ECO:0000256" key="9">
    <source>
        <dbReference type="HAMAP-Rule" id="MF_00161"/>
    </source>
</evidence>
<dbReference type="UniPathway" id="UPA00665"/>
<feature type="transmembrane region" description="Helical" evidence="9">
    <location>
        <begin position="74"/>
        <end position="97"/>
    </location>
</feature>
<evidence type="ECO:0000313" key="13">
    <source>
        <dbReference type="Proteomes" id="UP000216825"/>
    </source>
</evidence>
<dbReference type="PROSITE" id="PS00855">
    <property type="entry name" value="SPASE_II"/>
    <property type="match status" value="1"/>
</dbReference>
<feature type="active site" evidence="9">
    <location>
        <position position="137"/>
    </location>
</feature>
<dbReference type="RefSeq" id="WP_055085757.1">
    <property type="nucleotide sequence ID" value="NZ_CP059343.1"/>
</dbReference>
<name>A0A7D7L0J9_KOCVA</name>
<comment type="similarity">
    <text evidence="1 9 11">Belongs to the peptidase A8 family.</text>
</comment>
<keyword evidence="3 9" id="KW-0645">Protease</keyword>
<comment type="pathway">
    <text evidence="9">Protein modification; lipoprotein biosynthesis (signal peptide cleavage).</text>
</comment>
<proteinExistence type="inferred from homology"/>
<protein>
    <recommendedName>
        <fullName evidence="9">Lipoprotein signal peptidase</fullName>
        <ecNumber evidence="9">3.4.23.36</ecNumber>
    </recommendedName>
    <alternativeName>
        <fullName evidence="9">Prolipoprotein signal peptidase</fullName>
    </alternativeName>
    <alternativeName>
        <fullName evidence="9">Signal peptidase II</fullName>
        <shortName evidence="9">SPase II</shortName>
    </alternativeName>
</protein>
<evidence type="ECO:0000256" key="7">
    <source>
        <dbReference type="ARBA" id="ARBA00022989"/>
    </source>
</evidence>
<feature type="transmembrane region" description="Helical" evidence="9">
    <location>
        <begin position="141"/>
        <end position="167"/>
    </location>
</feature>
<dbReference type="PANTHER" id="PTHR33695">
    <property type="entry name" value="LIPOPROTEIN SIGNAL PEPTIDASE"/>
    <property type="match status" value="1"/>
</dbReference>
<keyword evidence="5 9" id="KW-0064">Aspartyl protease</keyword>
<reference evidence="13" key="1">
    <citation type="submission" date="2017-08" db="EMBL/GenBank/DDBJ databases">
        <title>Draft Genome Sequence of Kocuria varians 80.</title>
        <authorList>
            <person name="Minaev M."/>
            <person name="Kurbakov K.A."/>
            <person name="Solodovnikova G.I."/>
            <person name="Kuznetsova O.A."/>
            <person name="Lisitsyn A.B."/>
        </authorList>
    </citation>
    <scope>NUCLEOTIDE SEQUENCE [LARGE SCALE GENOMIC DNA]</scope>
    <source>
        <strain evidence="13">80</strain>
    </source>
</reference>
<keyword evidence="2 9" id="KW-1003">Cell membrane</keyword>
<dbReference type="KEGG" id="kvr:CIB50_0001648"/>
<evidence type="ECO:0000256" key="11">
    <source>
        <dbReference type="RuleBase" id="RU004181"/>
    </source>
</evidence>
<evidence type="ECO:0000313" key="12">
    <source>
        <dbReference type="EMBL" id="QMS56927.1"/>
    </source>
</evidence>
<feature type="active site" evidence="9">
    <location>
        <position position="151"/>
    </location>
</feature>
<dbReference type="EC" id="3.4.23.36" evidence="9"/>
<dbReference type="Pfam" id="PF01252">
    <property type="entry name" value="Peptidase_A8"/>
    <property type="match status" value="1"/>
</dbReference>
<comment type="catalytic activity">
    <reaction evidence="9 10">
        <text>Release of signal peptides from bacterial membrane prolipoproteins. Hydrolyzes -Xaa-Yaa-Zaa-|-(S,diacylglyceryl)Cys-, in which Xaa is hydrophobic (preferably Leu), and Yaa (Ala or Ser) and Zaa (Gly or Ala) have small, neutral side chains.</text>
        <dbReference type="EC" id="3.4.23.36"/>
    </reaction>
</comment>
<dbReference type="HAMAP" id="MF_00161">
    <property type="entry name" value="LspA"/>
    <property type="match status" value="1"/>
</dbReference>
<comment type="caution">
    <text evidence="9">Lacks conserved residue(s) required for the propagation of feature annotation.</text>
</comment>
<evidence type="ECO:0000256" key="5">
    <source>
        <dbReference type="ARBA" id="ARBA00022750"/>
    </source>
</evidence>
<evidence type="ECO:0000256" key="4">
    <source>
        <dbReference type="ARBA" id="ARBA00022692"/>
    </source>
</evidence>
<evidence type="ECO:0000256" key="10">
    <source>
        <dbReference type="RuleBase" id="RU000594"/>
    </source>
</evidence>
<dbReference type="InterPro" id="IPR001872">
    <property type="entry name" value="Peptidase_A8"/>
</dbReference>
<dbReference type="GO" id="GO:0004190">
    <property type="term" value="F:aspartic-type endopeptidase activity"/>
    <property type="evidence" value="ECO:0007669"/>
    <property type="project" value="UniProtKB-UniRule"/>
</dbReference>
<evidence type="ECO:0000256" key="6">
    <source>
        <dbReference type="ARBA" id="ARBA00022801"/>
    </source>
</evidence>
<reference evidence="12 13" key="2">
    <citation type="submission" date="2020-07" db="EMBL/GenBank/DDBJ databases">
        <title>Genome of starter culture bacteria Kocuria salsicia reveals its technological properties and safety for usage in meat industry.</title>
        <authorList>
            <person name="Michael M."/>
            <person name="Konstantin K."/>
            <person name="Evgenii K."/>
            <person name="Galina S."/>
            <person name="Oksana K."/>
            <person name="Andrei L."/>
        </authorList>
    </citation>
    <scope>NUCLEOTIDE SEQUENCE [LARGE SCALE GENOMIC DNA]</scope>
    <source>
        <strain evidence="12 13">80</strain>
    </source>
</reference>
<keyword evidence="4 9" id="KW-0812">Transmembrane</keyword>
<sequence>MSDSSTHAAAAPVPTRAGRRCVVVSLVVAALLYAGDQASKLWVVDNLVLGREYPVVPGLLWWQHIRNSGGAFSLGSGATWVFTLVMAAVVVAILWHLRRVRDPLWALALGLVLGGALGNLTDRLFREPGFGRGHVVDFIAVPHFAIFNVADCGVVVGIGLVLLLILLNRDSGVARER</sequence>
<evidence type="ECO:0000256" key="3">
    <source>
        <dbReference type="ARBA" id="ARBA00022670"/>
    </source>
</evidence>
<evidence type="ECO:0000256" key="8">
    <source>
        <dbReference type="ARBA" id="ARBA00023136"/>
    </source>
</evidence>
<comment type="subcellular location">
    <subcellularLocation>
        <location evidence="9">Cell membrane</location>
        <topology evidence="9">Multi-pass membrane protein</topology>
    </subcellularLocation>
</comment>
<dbReference type="NCBIfam" id="TIGR00077">
    <property type="entry name" value="lspA"/>
    <property type="match status" value="1"/>
</dbReference>
<keyword evidence="12" id="KW-0449">Lipoprotein</keyword>
<evidence type="ECO:0000256" key="2">
    <source>
        <dbReference type="ARBA" id="ARBA00022475"/>
    </source>
</evidence>
<dbReference type="EMBL" id="CP059343">
    <property type="protein sequence ID" value="QMS56927.1"/>
    <property type="molecule type" value="Genomic_DNA"/>
</dbReference>
<gene>
    <name evidence="9 12" type="primary">lspA</name>
    <name evidence="12" type="ORF">CIB50_0001648</name>
</gene>
<keyword evidence="13" id="KW-1185">Reference proteome</keyword>
<organism evidence="12 13">
    <name type="scientific">Kocuria varians</name>
    <name type="common">Micrococcus varians</name>
    <dbReference type="NCBI Taxonomy" id="1272"/>
    <lineage>
        <taxon>Bacteria</taxon>
        <taxon>Bacillati</taxon>
        <taxon>Actinomycetota</taxon>
        <taxon>Actinomycetes</taxon>
        <taxon>Micrococcales</taxon>
        <taxon>Micrococcaceae</taxon>
        <taxon>Kocuria</taxon>
    </lineage>
</organism>
<feature type="transmembrane region" description="Helical" evidence="9">
    <location>
        <begin position="104"/>
        <end position="121"/>
    </location>
</feature>
<dbReference type="GO" id="GO:0006508">
    <property type="term" value="P:proteolysis"/>
    <property type="evidence" value="ECO:0007669"/>
    <property type="project" value="UniProtKB-KW"/>
</dbReference>
<comment type="function">
    <text evidence="9 10">This protein specifically catalyzes the removal of signal peptides from prolipoproteins.</text>
</comment>
<dbReference type="Proteomes" id="UP000216825">
    <property type="component" value="Chromosome"/>
</dbReference>
<keyword evidence="6 9" id="KW-0378">Hydrolase</keyword>
<dbReference type="GO" id="GO:0005886">
    <property type="term" value="C:plasma membrane"/>
    <property type="evidence" value="ECO:0007669"/>
    <property type="project" value="UniProtKB-SubCell"/>
</dbReference>
<dbReference type="AlphaFoldDB" id="A0A7D7L0J9"/>
<keyword evidence="7 9" id="KW-1133">Transmembrane helix</keyword>
<dbReference type="PANTHER" id="PTHR33695:SF1">
    <property type="entry name" value="LIPOPROTEIN SIGNAL PEPTIDASE"/>
    <property type="match status" value="1"/>
</dbReference>